<evidence type="ECO:0000259" key="8">
    <source>
        <dbReference type="Pfam" id="PF05504"/>
    </source>
</evidence>
<evidence type="ECO:0000259" key="9">
    <source>
        <dbReference type="Pfam" id="PF25198"/>
    </source>
</evidence>
<evidence type="ECO:0000313" key="10">
    <source>
        <dbReference type="EMBL" id="XDK33185.1"/>
    </source>
</evidence>
<dbReference type="GO" id="GO:0009847">
    <property type="term" value="P:spore germination"/>
    <property type="evidence" value="ECO:0007669"/>
    <property type="project" value="InterPro"/>
</dbReference>
<dbReference type="RefSeq" id="WP_368653867.1">
    <property type="nucleotide sequence ID" value="NZ_CP162599.1"/>
</dbReference>
<dbReference type="PROSITE" id="PS51257">
    <property type="entry name" value="PROKAR_LIPOPROTEIN"/>
    <property type="match status" value="1"/>
</dbReference>
<accession>A0AB39HS92</accession>
<evidence type="ECO:0000256" key="7">
    <source>
        <dbReference type="ARBA" id="ARBA00023288"/>
    </source>
</evidence>
<feature type="domain" description="Spore germination protein N-terminal" evidence="9">
    <location>
        <begin position="20"/>
        <end position="194"/>
    </location>
</feature>
<gene>
    <name evidence="10" type="ORF">AB4Y30_02110</name>
</gene>
<dbReference type="EMBL" id="CP162599">
    <property type="protein sequence ID" value="XDK33185.1"/>
    <property type="molecule type" value="Genomic_DNA"/>
</dbReference>
<protein>
    <submittedName>
        <fullName evidence="10">Ger(X)C family spore germination protein</fullName>
    </submittedName>
</protein>
<dbReference type="PANTHER" id="PTHR35789">
    <property type="entry name" value="SPORE GERMINATION PROTEIN B3"/>
    <property type="match status" value="1"/>
</dbReference>
<keyword evidence="3" id="KW-0309">Germination</keyword>
<feature type="domain" description="Spore germination GerAC-like C-terminal" evidence="8">
    <location>
        <begin position="214"/>
        <end position="351"/>
    </location>
</feature>
<dbReference type="Pfam" id="PF25198">
    <property type="entry name" value="Spore_GerAC_N"/>
    <property type="match status" value="1"/>
</dbReference>
<evidence type="ECO:0000256" key="4">
    <source>
        <dbReference type="ARBA" id="ARBA00022729"/>
    </source>
</evidence>
<evidence type="ECO:0000256" key="5">
    <source>
        <dbReference type="ARBA" id="ARBA00023136"/>
    </source>
</evidence>
<evidence type="ECO:0000256" key="1">
    <source>
        <dbReference type="ARBA" id="ARBA00004635"/>
    </source>
</evidence>
<name>A0AB39HS92_9BACI</name>
<dbReference type="PANTHER" id="PTHR35789:SF1">
    <property type="entry name" value="SPORE GERMINATION PROTEIN B3"/>
    <property type="match status" value="1"/>
</dbReference>
<comment type="subcellular location">
    <subcellularLocation>
        <location evidence="1">Membrane</location>
        <topology evidence="1">Lipid-anchor</topology>
    </subcellularLocation>
</comment>
<keyword evidence="7" id="KW-0449">Lipoprotein</keyword>
<dbReference type="GO" id="GO:0016020">
    <property type="term" value="C:membrane"/>
    <property type="evidence" value="ECO:0007669"/>
    <property type="project" value="UniProtKB-SubCell"/>
</dbReference>
<dbReference type="Pfam" id="PF05504">
    <property type="entry name" value="Spore_GerAC"/>
    <property type="match status" value="1"/>
</dbReference>
<dbReference type="InterPro" id="IPR046953">
    <property type="entry name" value="Spore_GerAC-like_C"/>
</dbReference>
<reference evidence="10" key="1">
    <citation type="submission" date="2024-07" db="EMBL/GenBank/DDBJ databases">
        <title>Halotolerant mesophilic bacterium Ornithinibacillus sp. 4-3, sp. nov., isolated from soil.</title>
        <authorList>
            <person name="Sidarenka A.V."/>
            <person name="Guliayeva D.E."/>
            <person name="Leanovich S.I."/>
            <person name="Hileuskaya K.S."/>
            <person name="Akhremchuk A.E."/>
            <person name="Sikolenko M.A."/>
            <person name="Valentovich L.N."/>
        </authorList>
    </citation>
    <scope>NUCLEOTIDE SEQUENCE</scope>
    <source>
        <strain evidence="10">4-3</strain>
    </source>
</reference>
<keyword evidence="6" id="KW-0564">Palmitate</keyword>
<evidence type="ECO:0000256" key="6">
    <source>
        <dbReference type="ARBA" id="ARBA00023139"/>
    </source>
</evidence>
<dbReference type="InterPro" id="IPR057336">
    <property type="entry name" value="GerAC_N"/>
</dbReference>
<comment type="similarity">
    <text evidence="2">Belongs to the GerABKC lipoprotein family.</text>
</comment>
<sequence length="384" mass="43859">MNKRIFMLLLFVGFLFGCVDKKEPERMFYVHGLGVDYQDGEHIVYAQIINFANVAKSEQPRTDIEQSEVMQGRGKTMVDAIYNFYRSVDEYVYWGNLTFIVFSEEVLKNGKMNMVLEAITRFIETRYQVWVYSTKEPVEEVLLVTPINYSSIILSKLSDPENSFEVDAYVHPVNIRELFIGLNEPGHELPIPAVGIWDNRQNSKGTKKAVAYDGVGIITTTGFKGTITDGSLEGFKWMHGNTTIGEVTFLYDTEDKDTPTEILINKVRVKTKPKVDEGEIKFDVQVKVTATVNSISTNADVDELKKRIEEEIRREILVTYHAALEINADIFGFSEQAYRKSFKDWKRVEEEGRIPLTEDTLDTVDVKVTKLVGGKKFLNPSIKK</sequence>
<organism evidence="10">
    <name type="scientific">Ornithinibacillus sp. 4-3</name>
    <dbReference type="NCBI Taxonomy" id="3231488"/>
    <lineage>
        <taxon>Bacteria</taxon>
        <taxon>Bacillati</taxon>
        <taxon>Bacillota</taxon>
        <taxon>Bacilli</taxon>
        <taxon>Bacillales</taxon>
        <taxon>Bacillaceae</taxon>
        <taxon>Ornithinibacillus</taxon>
    </lineage>
</organism>
<proteinExistence type="inferred from homology"/>
<dbReference type="Gene3D" id="3.30.300.210">
    <property type="entry name" value="Nutrient germinant receptor protein C, domain 3"/>
    <property type="match status" value="1"/>
</dbReference>
<dbReference type="InterPro" id="IPR038501">
    <property type="entry name" value="Spore_GerAC_C_sf"/>
</dbReference>
<evidence type="ECO:0000256" key="3">
    <source>
        <dbReference type="ARBA" id="ARBA00022544"/>
    </source>
</evidence>
<dbReference type="InterPro" id="IPR008844">
    <property type="entry name" value="Spore_GerAC-like"/>
</dbReference>
<dbReference type="AlphaFoldDB" id="A0AB39HS92"/>
<dbReference type="NCBIfam" id="TIGR02887">
    <property type="entry name" value="spore_ger_x_C"/>
    <property type="match status" value="1"/>
</dbReference>
<keyword evidence="5" id="KW-0472">Membrane</keyword>
<keyword evidence="4" id="KW-0732">Signal</keyword>
<evidence type="ECO:0000256" key="2">
    <source>
        <dbReference type="ARBA" id="ARBA00007886"/>
    </source>
</evidence>